<accession>A0A2T6ATC8</accession>
<dbReference type="Proteomes" id="UP000244224">
    <property type="component" value="Unassembled WGS sequence"/>
</dbReference>
<dbReference type="Pfam" id="PF13561">
    <property type="entry name" value="adh_short_C2"/>
    <property type="match status" value="1"/>
</dbReference>
<evidence type="ECO:0000256" key="1">
    <source>
        <dbReference type="ARBA" id="ARBA00006484"/>
    </source>
</evidence>
<organism evidence="3 4">
    <name type="scientific">Gemmobacter caeni</name>
    <dbReference type="NCBI Taxonomy" id="589035"/>
    <lineage>
        <taxon>Bacteria</taxon>
        <taxon>Pseudomonadati</taxon>
        <taxon>Pseudomonadota</taxon>
        <taxon>Alphaproteobacteria</taxon>
        <taxon>Rhodobacterales</taxon>
        <taxon>Paracoccaceae</taxon>
        <taxon>Gemmobacter</taxon>
    </lineage>
</organism>
<dbReference type="PANTHER" id="PTHR42760:SF129">
    <property type="entry name" value="OXIDOREDUCTASE"/>
    <property type="match status" value="1"/>
</dbReference>
<dbReference type="InterPro" id="IPR020904">
    <property type="entry name" value="Sc_DH/Rdtase_CS"/>
</dbReference>
<dbReference type="PANTHER" id="PTHR42760">
    <property type="entry name" value="SHORT-CHAIN DEHYDROGENASES/REDUCTASES FAMILY MEMBER"/>
    <property type="match status" value="1"/>
</dbReference>
<dbReference type="InterPro" id="IPR036291">
    <property type="entry name" value="NAD(P)-bd_dom_sf"/>
</dbReference>
<name>A0A2T6ATC8_9RHOB</name>
<dbReference type="PRINTS" id="PR00080">
    <property type="entry name" value="SDRFAMILY"/>
</dbReference>
<dbReference type="AlphaFoldDB" id="A0A2T6ATC8"/>
<dbReference type="InterPro" id="IPR002347">
    <property type="entry name" value="SDR_fam"/>
</dbReference>
<comment type="caution">
    <text evidence="3">The sequence shown here is derived from an EMBL/GenBank/DDBJ whole genome shotgun (WGS) entry which is preliminary data.</text>
</comment>
<evidence type="ECO:0000313" key="3">
    <source>
        <dbReference type="EMBL" id="PTX47079.1"/>
    </source>
</evidence>
<dbReference type="SUPFAM" id="SSF51735">
    <property type="entry name" value="NAD(P)-binding Rossmann-fold domains"/>
    <property type="match status" value="1"/>
</dbReference>
<protein>
    <submittedName>
        <fullName evidence="3">3-oxoacyl-[acyl-carrier protein] reductase</fullName>
    </submittedName>
</protein>
<dbReference type="EMBL" id="QBKP01000014">
    <property type="protein sequence ID" value="PTX47079.1"/>
    <property type="molecule type" value="Genomic_DNA"/>
</dbReference>
<keyword evidence="2" id="KW-0560">Oxidoreductase</keyword>
<dbReference type="Gene3D" id="3.40.50.720">
    <property type="entry name" value="NAD(P)-binding Rossmann-like Domain"/>
    <property type="match status" value="1"/>
</dbReference>
<dbReference type="PRINTS" id="PR00081">
    <property type="entry name" value="GDHRDH"/>
</dbReference>
<gene>
    <name evidence="3" type="ORF">C8N34_11499</name>
</gene>
<dbReference type="PROSITE" id="PS00061">
    <property type="entry name" value="ADH_SHORT"/>
    <property type="match status" value="1"/>
</dbReference>
<dbReference type="FunFam" id="3.40.50.720:FF:000173">
    <property type="entry name" value="3-oxoacyl-[acyl-carrier protein] reductase"/>
    <property type="match status" value="1"/>
</dbReference>
<comment type="similarity">
    <text evidence="1">Belongs to the short-chain dehydrogenases/reductases (SDR) family.</text>
</comment>
<evidence type="ECO:0000256" key="2">
    <source>
        <dbReference type="ARBA" id="ARBA00023002"/>
    </source>
</evidence>
<reference evidence="3 4" key="1">
    <citation type="submission" date="2018-04" db="EMBL/GenBank/DDBJ databases">
        <title>Genomic Encyclopedia of Archaeal and Bacterial Type Strains, Phase II (KMG-II): from individual species to whole genera.</title>
        <authorList>
            <person name="Goeker M."/>
        </authorList>
    </citation>
    <scope>NUCLEOTIDE SEQUENCE [LARGE SCALE GENOMIC DNA]</scope>
    <source>
        <strain evidence="3 4">DSM 21823</strain>
    </source>
</reference>
<evidence type="ECO:0000313" key="4">
    <source>
        <dbReference type="Proteomes" id="UP000244224"/>
    </source>
</evidence>
<dbReference type="GO" id="GO:0030497">
    <property type="term" value="P:fatty acid elongation"/>
    <property type="evidence" value="ECO:0007669"/>
    <property type="project" value="TreeGrafter"/>
</dbReference>
<keyword evidence="4" id="KW-1185">Reference proteome</keyword>
<proteinExistence type="inferred from homology"/>
<dbReference type="GO" id="GO:0016616">
    <property type="term" value="F:oxidoreductase activity, acting on the CH-OH group of donors, NAD or NADP as acceptor"/>
    <property type="evidence" value="ECO:0007669"/>
    <property type="project" value="TreeGrafter"/>
</dbReference>
<sequence length="255" mass="26761">MASPNLLVTPMTTEPQSTAIVTGAGSGIGRAIAHRLADDGYAVIVADRAAEGAQETVRQLQAKGHTARAAVLDITDPAATQALIDGAANLRVLVNNAGIFNTCDFDRLTADDFRRMYEVNLVAMFTLCQQAARVLPEGGRIINLASRAAFGARHYAHYVASKAGVAGFTKALALELAEKQITVNAVAPGVIVTDMLLERSEGLEGLRVQQPSGRLGQPEHIAHAVAFFADPRAEYVTGQVLIVDGGRSVGGTAAF</sequence>